<evidence type="ECO:0000259" key="7">
    <source>
        <dbReference type="PROSITE" id="PS50072"/>
    </source>
</evidence>
<evidence type="ECO:0000256" key="3">
    <source>
        <dbReference type="ARBA" id="ARBA00023110"/>
    </source>
</evidence>
<dbReference type="Gene3D" id="2.40.100.10">
    <property type="entry name" value="Cyclophilin-like"/>
    <property type="match status" value="1"/>
</dbReference>
<comment type="catalytic activity">
    <reaction evidence="1 5">
        <text>[protein]-peptidylproline (omega=180) = [protein]-peptidylproline (omega=0)</text>
        <dbReference type="Rhea" id="RHEA:16237"/>
        <dbReference type="Rhea" id="RHEA-COMP:10747"/>
        <dbReference type="Rhea" id="RHEA-COMP:10748"/>
        <dbReference type="ChEBI" id="CHEBI:83833"/>
        <dbReference type="ChEBI" id="CHEBI:83834"/>
        <dbReference type="EC" id="5.2.1.8"/>
    </reaction>
</comment>
<dbReference type="EMBL" id="VAHF01000003">
    <property type="protein sequence ID" value="TXG66666.1"/>
    <property type="molecule type" value="Genomic_DNA"/>
</dbReference>
<feature type="compositionally biased region" description="Polar residues" evidence="6">
    <location>
        <begin position="1"/>
        <end position="10"/>
    </location>
</feature>
<feature type="compositionally biased region" description="Basic and acidic residues" evidence="6">
    <location>
        <begin position="11"/>
        <end position="25"/>
    </location>
</feature>
<keyword evidence="9" id="KW-1185">Reference proteome</keyword>
<evidence type="ECO:0000313" key="9">
    <source>
        <dbReference type="Proteomes" id="UP000323000"/>
    </source>
</evidence>
<dbReference type="PANTHER" id="PTHR11071:SF561">
    <property type="entry name" value="PEPTIDYL-PROLYL CIS-TRANS ISOMERASE D-RELATED"/>
    <property type="match status" value="1"/>
</dbReference>
<dbReference type="GO" id="GO:0003755">
    <property type="term" value="F:peptidyl-prolyl cis-trans isomerase activity"/>
    <property type="evidence" value="ECO:0007669"/>
    <property type="project" value="UniProtKB-UniRule"/>
</dbReference>
<keyword evidence="4 5" id="KW-0413">Isomerase</keyword>
<proteinExistence type="inferred from homology"/>
<evidence type="ECO:0000256" key="1">
    <source>
        <dbReference type="ARBA" id="ARBA00000971"/>
    </source>
</evidence>
<dbReference type="GO" id="GO:0006457">
    <property type="term" value="P:protein folding"/>
    <property type="evidence" value="ECO:0007669"/>
    <property type="project" value="TreeGrafter"/>
</dbReference>
<evidence type="ECO:0000256" key="6">
    <source>
        <dbReference type="SAM" id="MobiDB-lite"/>
    </source>
</evidence>
<keyword evidence="3 5" id="KW-0697">Rotamase</keyword>
<dbReference type="SUPFAM" id="SSF50891">
    <property type="entry name" value="Cyclophilin-like"/>
    <property type="match status" value="1"/>
</dbReference>
<dbReference type="Proteomes" id="UP000323000">
    <property type="component" value="Chromosome 3"/>
</dbReference>
<dbReference type="FunFam" id="2.40.100.10:FF:000022">
    <property type="entry name" value="Peptidyl-prolyl cis-trans isomerase CYP95"/>
    <property type="match status" value="1"/>
</dbReference>
<evidence type="ECO:0000313" key="8">
    <source>
        <dbReference type="EMBL" id="TXG66666.1"/>
    </source>
</evidence>
<evidence type="ECO:0000256" key="5">
    <source>
        <dbReference type="RuleBase" id="RU363019"/>
    </source>
</evidence>
<dbReference type="PROSITE" id="PS50072">
    <property type="entry name" value="CSA_PPIASE_2"/>
    <property type="match status" value="1"/>
</dbReference>
<feature type="region of interest" description="Disordered" evidence="6">
    <location>
        <begin position="1"/>
        <end position="25"/>
    </location>
</feature>
<dbReference type="InterPro" id="IPR029000">
    <property type="entry name" value="Cyclophilin-like_dom_sf"/>
</dbReference>
<dbReference type="OrthoDB" id="1166594at2759"/>
<reference evidence="9" key="1">
    <citation type="journal article" date="2019" name="Gigascience">
        <title>De novo genome assembly of the endangered Acer yangbiense, a plant species with extremely small populations endemic to Yunnan Province, China.</title>
        <authorList>
            <person name="Yang J."/>
            <person name="Wariss H.M."/>
            <person name="Tao L."/>
            <person name="Zhang R."/>
            <person name="Yun Q."/>
            <person name="Hollingsworth P."/>
            <person name="Dao Z."/>
            <person name="Luo G."/>
            <person name="Guo H."/>
            <person name="Ma Y."/>
            <person name="Sun W."/>
        </authorList>
    </citation>
    <scope>NUCLEOTIDE SEQUENCE [LARGE SCALE GENOMIC DNA]</scope>
    <source>
        <strain evidence="9">cv. Malutang</strain>
    </source>
</reference>
<dbReference type="Pfam" id="PF00160">
    <property type="entry name" value="Pro_isomerase"/>
    <property type="match status" value="1"/>
</dbReference>
<dbReference type="AlphaFoldDB" id="A0A5C7IE42"/>
<dbReference type="PANTHER" id="PTHR11071">
    <property type="entry name" value="PEPTIDYL-PROLYL CIS-TRANS ISOMERASE"/>
    <property type="match status" value="1"/>
</dbReference>
<dbReference type="PRINTS" id="PR00153">
    <property type="entry name" value="CSAPPISMRASE"/>
</dbReference>
<comment type="caution">
    <text evidence="8">The sequence shown here is derived from an EMBL/GenBank/DDBJ whole genome shotgun (WGS) entry which is preliminary data.</text>
</comment>
<name>A0A5C7IE42_9ROSI</name>
<sequence length="218" mass="23905">MHSGSYNRQGKATESKGDNKKKEEKDSNGCPIFFFFFFLSELHMETKANPRVFLDLNIGGHPAGRLVIELFTDNTPITAENFRALCTGEKGIGRKNMPLHYKGTTFHRVIPRSMFKGGDITKEDGLGGESIYSDTFADENFINKHIGPEILSMANTGPGTNGSQFLICTTKTEWLDGTNVVFGQVVEGFEVMKAIEKVGSRSGLTTKPVVVANCGQLS</sequence>
<organism evidence="8 9">
    <name type="scientific">Acer yangbiense</name>
    <dbReference type="NCBI Taxonomy" id="1000413"/>
    <lineage>
        <taxon>Eukaryota</taxon>
        <taxon>Viridiplantae</taxon>
        <taxon>Streptophyta</taxon>
        <taxon>Embryophyta</taxon>
        <taxon>Tracheophyta</taxon>
        <taxon>Spermatophyta</taxon>
        <taxon>Magnoliopsida</taxon>
        <taxon>eudicotyledons</taxon>
        <taxon>Gunneridae</taxon>
        <taxon>Pentapetalae</taxon>
        <taxon>rosids</taxon>
        <taxon>malvids</taxon>
        <taxon>Sapindales</taxon>
        <taxon>Sapindaceae</taxon>
        <taxon>Hippocastanoideae</taxon>
        <taxon>Acereae</taxon>
        <taxon>Acer</taxon>
    </lineage>
</organism>
<comment type="similarity">
    <text evidence="2 5">Belongs to the cyclophilin-type PPIase family.</text>
</comment>
<evidence type="ECO:0000256" key="2">
    <source>
        <dbReference type="ARBA" id="ARBA00007365"/>
    </source>
</evidence>
<protein>
    <recommendedName>
        <fullName evidence="5">Peptidyl-prolyl cis-trans isomerase</fullName>
        <shortName evidence="5">PPIase</shortName>
        <ecNumber evidence="5">5.2.1.8</ecNumber>
    </recommendedName>
</protein>
<dbReference type="GO" id="GO:0005737">
    <property type="term" value="C:cytoplasm"/>
    <property type="evidence" value="ECO:0007669"/>
    <property type="project" value="TreeGrafter"/>
</dbReference>
<dbReference type="EC" id="5.2.1.8" evidence="5"/>
<dbReference type="InterPro" id="IPR002130">
    <property type="entry name" value="Cyclophilin-type_PPIase_dom"/>
</dbReference>
<feature type="domain" description="PPIase cyclophilin-type" evidence="7">
    <location>
        <begin position="53"/>
        <end position="216"/>
    </location>
</feature>
<evidence type="ECO:0000256" key="4">
    <source>
        <dbReference type="ARBA" id="ARBA00023235"/>
    </source>
</evidence>
<accession>A0A5C7IE42</accession>
<dbReference type="GO" id="GO:0016018">
    <property type="term" value="F:cyclosporin A binding"/>
    <property type="evidence" value="ECO:0007669"/>
    <property type="project" value="TreeGrafter"/>
</dbReference>
<gene>
    <name evidence="8" type="ORF">EZV62_007941</name>
</gene>
<comment type="function">
    <text evidence="5">PPIases accelerate the folding of proteins. It catalyzes the cis-trans isomerization of proline imidic peptide bonds in oligopeptides.</text>
</comment>